<accession>A0A3A3EGK6</accession>
<feature type="domain" description="HTH cro/C1-type" evidence="2">
    <location>
        <begin position="11"/>
        <end position="65"/>
    </location>
</feature>
<protein>
    <submittedName>
        <fullName evidence="3">XRE family transcriptional regulator</fullName>
    </submittedName>
</protein>
<evidence type="ECO:0000259" key="2">
    <source>
        <dbReference type="PROSITE" id="PS50943"/>
    </source>
</evidence>
<reference evidence="3 4" key="1">
    <citation type="submission" date="2018-09" db="EMBL/GenBank/DDBJ databases">
        <title>Identification of marine bacteria producing industrial enzymes.</title>
        <authorList>
            <person name="Cheng T.H."/>
            <person name="Saidin J."/>
            <person name="Muhd D.D."/>
            <person name="Isa M.N.M."/>
            <person name="Bakar M.F.A."/>
            <person name="Ismail N."/>
        </authorList>
    </citation>
    <scope>NUCLEOTIDE SEQUENCE [LARGE SCALE GENOMIC DNA]</scope>
    <source>
        <strain evidence="3 4">MNAD 1.6</strain>
    </source>
</reference>
<dbReference type="Proteomes" id="UP000265938">
    <property type="component" value="Unassembled WGS sequence"/>
</dbReference>
<keyword evidence="1" id="KW-0238">DNA-binding</keyword>
<dbReference type="SUPFAM" id="SSF47413">
    <property type="entry name" value="lambda repressor-like DNA-binding domains"/>
    <property type="match status" value="1"/>
</dbReference>
<sequence>MEEKEAFGIVLRRLREKKGITQEQLAFRCNLHRTYIGLLERGLRQPTISTIFSIGKELKIKPSTIIKLTEQEMVKKPSGE</sequence>
<gene>
    <name evidence="3" type="ORF">D4741_20005</name>
</gene>
<dbReference type="GO" id="GO:0005829">
    <property type="term" value="C:cytosol"/>
    <property type="evidence" value="ECO:0007669"/>
    <property type="project" value="TreeGrafter"/>
</dbReference>
<dbReference type="Gene3D" id="1.10.260.40">
    <property type="entry name" value="lambda repressor-like DNA-binding domains"/>
    <property type="match status" value="1"/>
</dbReference>
<organism evidence="3 4">
    <name type="scientific">Pseudoalteromonas gelatinilytica</name>
    <dbReference type="NCBI Taxonomy" id="1703256"/>
    <lineage>
        <taxon>Bacteria</taxon>
        <taxon>Pseudomonadati</taxon>
        <taxon>Pseudomonadota</taxon>
        <taxon>Gammaproteobacteria</taxon>
        <taxon>Alteromonadales</taxon>
        <taxon>Pseudoalteromonadaceae</taxon>
        <taxon>Pseudoalteromonas</taxon>
    </lineage>
</organism>
<dbReference type="PROSITE" id="PS50943">
    <property type="entry name" value="HTH_CROC1"/>
    <property type="match status" value="1"/>
</dbReference>
<dbReference type="PANTHER" id="PTHR46797:SF1">
    <property type="entry name" value="METHYLPHOSPHONATE SYNTHASE"/>
    <property type="match status" value="1"/>
</dbReference>
<name>A0A3A3EGK6_9GAMM</name>
<comment type="caution">
    <text evidence="3">The sequence shown here is derived from an EMBL/GenBank/DDBJ whole genome shotgun (WGS) entry which is preliminary data.</text>
</comment>
<dbReference type="InterPro" id="IPR010982">
    <property type="entry name" value="Lambda_DNA-bd_dom_sf"/>
</dbReference>
<dbReference type="PANTHER" id="PTHR46797">
    <property type="entry name" value="HTH-TYPE TRANSCRIPTIONAL REGULATOR"/>
    <property type="match status" value="1"/>
</dbReference>
<evidence type="ECO:0000313" key="3">
    <source>
        <dbReference type="EMBL" id="RJF32057.1"/>
    </source>
</evidence>
<evidence type="ECO:0000256" key="1">
    <source>
        <dbReference type="ARBA" id="ARBA00023125"/>
    </source>
</evidence>
<dbReference type="GO" id="GO:0003677">
    <property type="term" value="F:DNA binding"/>
    <property type="evidence" value="ECO:0007669"/>
    <property type="project" value="UniProtKB-KW"/>
</dbReference>
<dbReference type="SMART" id="SM00530">
    <property type="entry name" value="HTH_XRE"/>
    <property type="match status" value="1"/>
</dbReference>
<dbReference type="InterPro" id="IPR050807">
    <property type="entry name" value="TransReg_Diox_bact_type"/>
</dbReference>
<dbReference type="GO" id="GO:0003700">
    <property type="term" value="F:DNA-binding transcription factor activity"/>
    <property type="evidence" value="ECO:0007669"/>
    <property type="project" value="TreeGrafter"/>
</dbReference>
<dbReference type="InterPro" id="IPR001387">
    <property type="entry name" value="Cro/C1-type_HTH"/>
</dbReference>
<proteinExistence type="predicted"/>
<dbReference type="EMBL" id="QYSE01000009">
    <property type="protein sequence ID" value="RJF32057.1"/>
    <property type="molecule type" value="Genomic_DNA"/>
</dbReference>
<dbReference type="CDD" id="cd00093">
    <property type="entry name" value="HTH_XRE"/>
    <property type="match status" value="1"/>
</dbReference>
<dbReference type="Pfam" id="PF01381">
    <property type="entry name" value="HTH_3"/>
    <property type="match status" value="1"/>
</dbReference>
<dbReference type="AlphaFoldDB" id="A0A3A3EGK6"/>
<evidence type="ECO:0000313" key="4">
    <source>
        <dbReference type="Proteomes" id="UP000265938"/>
    </source>
</evidence>